<evidence type="ECO:0000313" key="2">
    <source>
        <dbReference type="Proteomes" id="UP000602759"/>
    </source>
</evidence>
<proteinExistence type="predicted"/>
<dbReference type="Proteomes" id="UP000602759">
    <property type="component" value="Unassembled WGS sequence"/>
</dbReference>
<organism evidence="1 2">
    <name type="scientific">Sphingobacterium micropteri</name>
    <dbReference type="NCBI Taxonomy" id="2763501"/>
    <lineage>
        <taxon>Bacteria</taxon>
        <taxon>Pseudomonadati</taxon>
        <taxon>Bacteroidota</taxon>
        <taxon>Sphingobacteriia</taxon>
        <taxon>Sphingobacteriales</taxon>
        <taxon>Sphingobacteriaceae</taxon>
        <taxon>Sphingobacterium</taxon>
    </lineage>
</organism>
<name>A0ABR7YLX9_9SPHI</name>
<reference evidence="1 2" key="1">
    <citation type="submission" date="2020-08" db="EMBL/GenBank/DDBJ databases">
        <title>Sphingobacterium sp. DN00404 isolated from aquaculture water.</title>
        <authorList>
            <person name="Zhang M."/>
        </authorList>
    </citation>
    <scope>NUCLEOTIDE SEQUENCE [LARGE SCALE GENOMIC DNA]</scope>
    <source>
        <strain evidence="1 2">DN00404</strain>
    </source>
</reference>
<comment type="caution">
    <text evidence="1">The sequence shown here is derived from an EMBL/GenBank/DDBJ whole genome shotgun (WGS) entry which is preliminary data.</text>
</comment>
<keyword evidence="2" id="KW-1185">Reference proteome</keyword>
<gene>
    <name evidence="1" type="ORF">H8B06_05790</name>
</gene>
<protein>
    <submittedName>
        <fullName evidence="1">Uncharacterized protein</fullName>
    </submittedName>
</protein>
<dbReference type="EMBL" id="JACOIK010000003">
    <property type="protein sequence ID" value="MBD1432329.1"/>
    <property type="molecule type" value="Genomic_DNA"/>
</dbReference>
<dbReference type="RefSeq" id="WP_190993341.1">
    <property type="nucleotide sequence ID" value="NZ_JACOIK010000003.1"/>
</dbReference>
<evidence type="ECO:0000313" key="1">
    <source>
        <dbReference type="EMBL" id="MBD1432329.1"/>
    </source>
</evidence>
<sequence>MDNSEGNLTSSKWAKMTKVSADRALPDITDLVNKGVLSKKDSVIEVPIMS</sequence>
<accession>A0ABR7YLX9</accession>